<proteinExistence type="predicted"/>
<name>A0A2V3HSB2_9ARCH</name>
<evidence type="ECO:0000256" key="1">
    <source>
        <dbReference type="SAM" id="MobiDB-lite"/>
    </source>
</evidence>
<dbReference type="AlphaFoldDB" id="A0A2V3HSB2"/>
<accession>A0A2V3HSB2</accession>
<gene>
    <name evidence="2" type="ORF">CXX69_02675</name>
</gene>
<evidence type="ECO:0000313" key="3">
    <source>
        <dbReference type="Proteomes" id="UP000248161"/>
    </source>
</evidence>
<comment type="caution">
    <text evidence="2">The sequence shown here is derived from an EMBL/GenBank/DDBJ whole genome shotgun (WGS) entry which is preliminary data.</text>
</comment>
<reference evidence="2 3" key="1">
    <citation type="journal article" date="2015" name="Nat. Commun.">
        <title>Genomic and transcriptomic evidence for scavenging of diverse organic compounds by widespread deep-sea archaea.</title>
        <authorList>
            <person name="Li M."/>
            <person name="Baker B.J."/>
            <person name="Anantharaman K."/>
            <person name="Jain S."/>
            <person name="Breier J.A."/>
            <person name="Dick G.J."/>
        </authorList>
    </citation>
    <scope>NUCLEOTIDE SEQUENCE [LARGE SCALE GENOMIC DNA]</scope>
    <source>
        <strain evidence="2">Cayman_51_deep</strain>
    </source>
</reference>
<sequence length="315" mass="35121">MDEAVRDLLALRAVQLHSADNVPKVHGFRCMGVAERVPELGEGRGSSVHVWHVPADLLPISPTEIERWSVDAPGGRHWILSERPFPDGILDSIDSAVDVVIWGPERMGRWIGEAVLSGDLVAHSPYSQSGLDAEHGAHTPPARESLGQRRTLRPLVDLDSWLVQRGWEGVNTTPVLLSAKLWLVSGSLVGPDDEREWGAWQVLEDPWSSSLAIYDSDEELSYPPRLRAVGPSEGSWTDMWDFPPELLRLLDSRKQGEPDSDEGPVSSVMLEWWRFDPETAELSESPVTIPGWIIDVEGAPTQILHGRNGRRYEYE</sequence>
<feature type="region of interest" description="Disordered" evidence="1">
    <location>
        <begin position="127"/>
        <end position="146"/>
    </location>
</feature>
<protein>
    <submittedName>
        <fullName evidence="2">Uncharacterized protein</fullName>
    </submittedName>
</protein>
<dbReference type="EMBL" id="PSPG01000004">
    <property type="protein sequence ID" value="PXF22027.1"/>
    <property type="molecule type" value="Genomic_DNA"/>
</dbReference>
<organism evidence="2 3">
    <name type="scientific">Candidatus Thalassarchaeum betae</name>
    <dbReference type="NCBI Taxonomy" id="2599289"/>
    <lineage>
        <taxon>Archaea</taxon>
        <taxon>Methanobacteriati</taxon>
        <taxon>Thermoplasmatota</taxon>
        <taxon>Candidatus Poseidoniia</taxon>
        <taxon>Candidatus Poseidoniales</taxon>
        <taxon>Candidatus Thalassarchaeaceae</taxon>
        <taxon>Candidatus Thalassarchaeum</taxon>
    </lineage>
</organism>
<evidence type="ECO:0000313" key="2">
    <source>
        <dbReference type="EMBL" id="PXF22027.1"/>
    </source>
</evidence>
<dbReference type="Proteomes" id="UP000248161">
    <property type="component" value="Unassembled WGS sequence"/>
</dbReference>